<dbReference type="AlphaFoldDB" id="A0A1I6A1Y8"/>
<dbReference type="GO" id="GO:0006310">
    <property type="term" value="P:DNA recombination"/>
    <property type="evidence" value="ECO:0007669"/>
    <property type="project" value="UniProtKB-KW"/>
</dbReference>
<feature type="domain" description="Tyr recombinase" evidence="2">
    <location>
        <begin position="176"/>
        <end position="360"/>
    </location>
</feature>
<dbReference type="PROSITE" id="PS51898">
    <property type="entry name" value="TYR_RECOMBINASE"/>
    <property type="match status" value="1"/>
</dbReference>
<dbReference type="Proteomes" id="UP000243106">
    <property type="component" value="Unassembled WGS sequence"/>
</dbReference>
<keyword evidence="4" id="KW-1185">Reference proteome</keyword>
<dbReference type="EMBL" id="FOXV01000014">
    <property type="protein sequence ID" value="SFQ62746.1"/>
    <property type="molecule type" value="Genomic_DNA"/>
</dbReference>
<sequence length="370" mass="41605">MHARNKTYIRGVHRVTKRLSDGTRREYHYVYRGGPKFWSNDMEFGEGDPRYVSAYQQAEKGTRLRRTVDPKSVRAVLERYRSSAEFVKLKPRTQTDYISFLNDFESEFGPDPIAMFEEVESVGEIRQWRTKWAHSPKRYDYAGTVVTRFLNWASASDTSLRTHHHTGQKKLYKSERTSLIWKPEEVRALLAAARPAEARVIVAASEGGLAPQDIGALRLTHVQTTPRGRRLFLQRGKTKNPVSIPVTEALGELIDTVPEGQAHIVTSLTGRPLTALRASQIIRVVKERHNAKAEDDPSLMPIRNELHPYDLRGTAATALLRAGCSLNEIAVTMGWGLRHAGNVIESYAALVPEVSDEVLRKLVAARSGAV</sequence>
<dbReference type="InterPro" id="IPR013762">
    <property type="entry name" value="Integrase-like_cat_sf"/>
</dbReference>
<dbReference type="GO" id="GO:0015074">
    <property type="term" value="P:DNA integration"/>
    <property type="evidence" value="ECO:0007669"/>
    <property type="project" value="InterPro"/>
</dbReference>
<evidence type="ECO:0000256" key="1">
    <source>
        <dbReference type="ARBA" id="ARBA00023172"/>
    </source>
</evidence>
<accession>A0A1I6A1Y8</accession>
<gene>
    <name evidence="3" type="ORF">SAMN05421853_11440</name>
</gene>
<evidence type="ECO:0000313" key="4">
    <source>
        <dbReference type="Proteomes" id="UP000243106"/>
    </source>
</evidence>
<dbReference type="GO" id="GO:0003677">
    <property type="term" value="F:DNA binding"/>
    <property type="evidence" value="ECO:0007669"/>
    <property type="project" value="InterPro"/>
</dbReference>
<reference evidence="4" key="1">
    <citation type="submission" date="2016-10" db="EMBL/GenBank/DDBJ databases">
        <authorList>
            <person name="Varghese N."/>
            <person name="Submissions S."/>
        </authorList>
    </citation>
    <scope>NUCLEOTIDE SEQUENCE [LARGE SCALE GENOMIC DNA]</scope>
    <source>
        <strain evidence="4">JCM 10271</strain>
    </source>
</reference>
<name>A0A1I6A1Y8_9RHOB</name>
<dbReference type="STRING" id="93684.SAMN05421853_11440"/>
<dbReference type="Gene3D" id="1.10.443.10">
    <property type="entry name" value="Intergrase catalytic core"/>
    <property type="match status" value="1"/>
</dbReference>
<evidence type="ECO:0000313" key="3">
    <source>
        <dbReference type="EMBL" id="SFQ62746.1"/>
    </source>
</evidence>
<keyword evidence="1" id="KW-0233">DNA recombination</keyword>
<proteinExistence type="predicted"/>
<protein>
    <submittedName>
        <fullName evidence="3">Phage integrase family protein</fullName>
    </submittedName>
</protein>
<evidence type="ECO:0000259" key="2">
    <source>
        <dbReference type="PROSITE" id="PS51898"/>
    </source>
</evidence>
<dbReference type="Pfam" id="PF00589">
    <property type="entry name" value="Phage_integrase"/>
    <property type="match status" value="1"/>
</dbReference>
<dbReference type="SUPFAM" id="SSF56349">
    <property type="entry name" value="DNA breaking-rejoining enzymes"/>
    <property type="match status" value="1"/>
</dbReference>
<dbReference type="InterPro" id="IPR002104">
    <property type="entry name" value="Integrase_catalytic"/>
</dbReference>
<dbReference type="InterPro" id="IPR011010">
    <property type="entry name" value="DNA_brk_join_enz"/>
</dbReference>
<organism evidence="3 4">
    <name type="scientific">Roseivivax halotolerans</name>
    <dbReference type="NCBI Taxonomy" id="93684"/>
    <lineage>
        <taxon>Bacteria</taxon>
        <taxon>Pseudomonadati</taxon>
        <taxon>Pseudomonadota</taxon>
        <taxon>Alphaproteobacteria</taxon>
        <taxon>Rhodobacterales</taxon>
        <taxon>Roseobacteraceae</taxon>
        <taxon>Roseivivax</taxon>
    </lineage>
</organism>
<dbReference type="RefSeq" id="WP_093014701.1">
    <property type="nucleotide sequence ID" value="NZ_FOXV01000014.1"/>
</dbReference>